<dbReference type="AlphaFoldDB" id="A0A0A9GDI5"/>
<keyword evidence="1" id="KW-0812">Transmembrane</keyword>
<keyword evidence="1" id="KW-1133">Transmembrane helix</keyword>
<reference evidence="2" key="2">
    <citation type="journal article" date="2015" name="Data Brief">
        <title>Shoot transcriptome of the giant reed, Arundo donax.</title>
        <authorList>
            <person name="Barrero R.A."/>
            <person name="Guerrero F.D."/>
            <person name="Moolhuijzen P."/>
            <person name="Goolsby J.A."/>
            <person name="Tidwell J."/>
            <person name="Bellgard S.E."/>
            <person name="Bellgard M.I."/>
        </authorList>
    </citation>
    <scope>NUCLEOTIDE SEQUENCE</scope>
    <source>
        <tissue evidence="2">Shoot tissue taken approximately 20 cm above the soil surface</tissue>
    </source>
</reference>
<dbReference type="EMBL" id="GBRH01174786">
    <property type="protein sequence ID" value="JAE23110.1"/>
    <property type="molecule type" value="Transcribed_RNA"/>
</dbReference>
<evidence type="ECO:0000313" key="2">
    <source>
        <dbReference type="EMBL" id="JAE23110.1"/>
    </source>
</evidence>
<organism evidence="2">
    <name type="scientific">Arundo donax</name>
    <name type="common">Giant reed</name>
    <name type="synonym">Donax arundinaceus</name>
    <dbReference type="NCBI Taxonomy" id="35708"/>
    <lineage>
        <taxon>Eukaryota</taxon>
        <taxon>Viridiplantae</taxon>
        <taxon>Streptophyta</taxon>
        <taxon>Embryophyta</taxon>
        <taxon>Tracheophyta</taxon>
        <taxon>Spermatophyta</taxon>
        <taxon>Magnoliopsida</taxon>
        <taxon>Liliopsida</taxon>
        <taxon>Poales</taxon>
        <taxon>Poaceae</taxon>
        <taxon>PACMAD clade</taxon>
        <taxon>Arundinoideae</taxon>
        <taxon>Arundineae</taxon>
        <taxon>Arundo</taxon>
    </lineage>
</organism>
<keyword evidence="1" id="KW-0472">Membrane</keyword>
<evidence type="ECO:0000256" key="1">
    <source>
        <dbReference type="SAM" id="Phobius"/>
    </source>
</evidence>
<name>A0A0A9GDI5_ARUDO</name>
<sequence>MVVTCVLVLSRTSGWLLLVTSVSTVSFCVLNLPPFTSLSLSLSLSIYHEMKRLM</sequence>
<accession>A0A0A9GDI5</accession>
<feature type="transmembrane region" description="Helical" evidence="1">
    <location>
        <begin position="24"/>
        <end position="47"/>
    </location>
</feature>
<protein>
    <submittedName>
        <fullName evidence="2">Uncharacterized protein</fullName>
    </submittedName>
</protein>
<reference evidence="2" key="1">
    <citation type="submission" date="2014-09" db="EMBL/GenBank/DDBJ databases">
        <authorList>
            <person name="Magalhaes I.L.F."/>
            <person name="Oliveira U."/>
            <person name="Santos F.R."/>
            <person name="Vidigal T.H.D.A."/>
            <person name="Brescovit A.D."/>
            <person name="Santos A.J."/>
        </authorList>
    </citation>
    <scope>NUCLEOTIDE SEQUENCE</scope>
    <source>
        <tissue evidence="2">Shoot tissue taken approximately 20 cm above the soil surface</tissue>
    </source>
</reference>
<proteinExistence type="predicted"/>